<feature type="region of interest" description="Disordered" evidence="1">
    <location>
        <begin position="65"/>
        <end position="85"/>
    </location>
</feature>
<evidence type="ECO:0000256" key="1">
    <source>
        <dbReference type="SAM" id="MobiDB-lite"/>
    </source>
</evidence>
<keyword evidence="3" id="KW-1185">Reference proteome</keyword>
<dbReference type="EMBL" id="JARK01001347">
    <property type="protein sequence ID" value="EYC25826.1"/>
    <property type="molecule type" value="Genomic_DNA"/>
</dbReference>
<accession>A0A016VEU9</accession>
<protein>
    <submittedName>
        <fullName evidence="2">Uncharacterized protein</fullName>
    </submittedName>
</protein>
<name>A0A016VEU9_9BILA</name>
<reference evidence="3" key="1">
    <citation type="journal article" date="2015" name="Nat. Genet.">
        <title>The genome and transcriptome of the zoonotic hookworm Ancylostoma ceylanicum identify infection-specific gene families.</title>
        <authorList>
            <person name="Schwarz E.M."/>
            <person name="Hu Y."/>
            <person name="Antoshechkin I."/>
            <person name="Miller M.M."/>
            <person name="Sternberg P.W."/>
            <person name="Aroian R.V."/>
        </authorList>
    </citation>
    <scope>NUCLEOTIDE SEQUENCE</scope>
    <source>
        <strain evidence="3">HY135</strain>
    </source>
</reference>
<gene>
    <name evidence="2" type="primary">Acey_s0011.g1408</name>
    <name evidence="2" type="ORF">Y032_0011g1408</name>
</gene>
<evidence type="ECO:0000313" key="2">
    <source>
        <dbReference type="EMBL" id="EYC25826.1"/>
    </source>
</evidence>
<sequence>MLYKEYGTVCAENSSALSTHGKQPLRRVVRTAQKCPEFSAGMFELPLCTKKLSCCRLRDAPYHTGKVRSSLSKKKTLPDAAPPVS</sequence>
<evidence type="ECO:0000313" key="3">
    <source>
        <dbReference type="Proteomes" id="UP000024635"/>
    </source>
</evidence>
<proteinExistence type="predicted"/>
<organism evidence="2 3">
    <name type="scientific">Ancylostoma ceylanicum</name>
    <dbReference type="NCBI Taxonomy" id="53326"/>
    <lineage>
        <taxon>Eukaryota</taxon>
        <taxon>Metazoa</taxon>
        <taxon>Ecdysozoa</taxon>
        <taxon>Nematoda</taxon>
        <taxon>Chromadorea</taxon>
        <taxon>Rhabditida</taxon>
        <taxon>Rhabditina</taxon>
        <taxon>Rhabditomorpha</taxon>
        <taxon>Strongyloidea</taxon>
        <taxon>Ancylostomatidae</taxon>
        <taxon>Ancylostomatinae</taxon>
        <taxon>Ancylostoma</taxon>
    </lineage>
</organism>
<dbReference type="Proteomes" id="UP000024635">
    <property type="component" value="Unassembled WGS sequence"/>
</dbReference>
<comment type="caution">
    <text evidence="2">The sequence shown here is derived from an EMBL/GenBank/DDBJ whole genome shotgun (WGS) entry which is preliminary data.</text>
</comment>
<dbReference type="AlphaFoldDB" id="A0A016VEU9"/>